<dbReference type="EMBL" id="BPLQ01009685">
    <property type="protein sequence ID" value="GIY45979.1"/>
    <property type="molecule type" value="Genomic_DNA"/>
</dbReference>
<reference evidence="1 2" key="1">
    <citation type="submission" date="2021-06" db="EMBL/GenBank/DDBJ databases">
        <title>Caerostris darwini draft genome.</title>
        <authorList>
            <person name="Kono N."/>
            <person name="Arakawa K."/>
        </authorList>
    </citation>
    <scope>NUCLEOTIDE SEQUENCE [LARGE SCALE GENOMIC DNA]</scope>
</reference>
<proteinExistence type="predicted"/>
<evidence type="ECO:0000313" key="1">
    <source>
        <dbReference type="EMBL" id="GIY45979.1"/>
    </source>
</evidence>
<dbReference type="AlphaFoldDB" id="A0AAV4TIN5"/>
<evidence type="ECO:0000313" key="2">
    <source>
        <dbReference type="Proteomes" id="UP001054837"/>
    </source>
</evidence>
<name>A0AAV4TIN5_9ARAC</name>
<gene>
    <name evidence="1" type="ORF">CDAR_539891</name>
</gene>
<keyword evidence="2" id="KW-1185">Reference proteome</keyword>
<sequence length="99" mass="11391">MSIICEMGVFDKFYIALLLKRHCPQAPQPMPFLGYPSSSLFIVNHQKSSPKKNSFSPNFKLTHISRIEHLAFEISHRVTEVGTILRKARMDLECSFSHK</sequence>
<organism evidence="1 2">
    <name type="scientific">Caerostris darwini</name>
    <dbReference type="NCBI Taxonomy" id="1538125"/>
    <lineage>
        <taxon>Eukaryota</taxon>
        <taxon>Metazoa</taxon>
        <taxon>Ecdysozoa</taxon>
        <taxon>Arthropoda</taxon>
        <taxon>Chelicerata</taxon>
        <taxon>Arachnida</taxon>
        <taxon>Araneae</taxon>
        <taxon>Araneomorphae</taxon>
        <taxon>Entelegynae</taxon>
        <taxon>Araneoidea</taxon>
        <taxon>Araneidae</taxon>
        <taxon>Caerostris</taxon>
    </lineage>
</organism>
<dbReference type="Proteomes" id="UP001054837">
    <property type="component" value="Unassembled WGS sequence"/>
</dbReference>
<protein>
    <submittedName>
        <fullName evidence="1">Uncharacterized protein</fullName>
    </submittedName>
</protein>
<comment type="caution">
    <text evidence="1">The sequence shown here is derived from an EMBL/GenBank/DDBJ whole genome shotgun (WGS) entry which is preliminary data.</text>
</comment>
<accession>A0AAV4TIN5</accession>